<evidence type="ECO:0000256" key="1">
    <source>
        <dbReference type="SAM" id="MobiDB-lite"/>
    </source>
</evidence>
<protein>
    <submittedName>
        <fullName evidence="2">Uncharacterized protein</fullName>
    </submittedName>
</protein>
<dbReference type="AlphaFoldDB" id="A0A1B6FT39"/>
<name>A0A1B6FT39_9HEMI</name>
<evidence type="ECO:0000313" key="2">
    <source>
        <dbReference type="EMBL" id="JAS53377.1"/>
    </source>
</evidence>
<dbReference type="InterPro" id="IPR027417">
    <property type="entry name" value="P-loop_NTPase"/>
</dbReference>
<feature type="non-terminal residue" evidence="2">
    <location>
        <position position="1"/>
    </location>
</feature>
<gene>
    <name evidence="2" type="ORF">g.49541</name>
</gene>
<sequence>DEDSKHKILRIVDKINEQSCNDNVTTSNSTDNKYGSSPLIACGRERQTVLVSATLNDSVQELANLTMSKKPLLIDVNSQPVDGCGSSSGRSFNVPDSVKQ</sequence>
<dbReference type="EMBL" id="GECZ01016392">
    <property type="protein sequence ID" value="JAS53377.1"/>
    <property type="molecule type" value="Transcribed_RNA"/>
</dbReference>
<accession>A0A1B6FT39</accession>
<reference evidence="2" key="1">
    <citation type="submission" date="2015-11" db="EMBL/GenBank/DDBJ databases">
        <title>De novo transcriptome assembly of four potential Pierce s Disease insect vectors from Arizona vineyards.</title>
        <authorList>
            <person name="Tassone E.E."/>
        </authorList>
    </citation>
    <scope>NUCLEOTIDE SEQUENCE</scope>
</reference>
<feature type="compositionally biased region" description="Polar residues" evidence="1">
    <location>
        <begin position="79"/>
        <end position="91"/>
    </location>
</feature>
<proteinExistence type="predicted"/>
<feature type="region of interest" description="Disordered" evidence="1">
    <location>
        <begin position="79"/>
        <end position="100"/>
    </location>
</feature>
<organism evidence="2">
    <name type="scientific">Cuerna arida</name>
    <dbReference type="NCBI Taxonomy" id="1464854"/>
    <lineage>
        <taxon>Eukaryota</taxon>
        <taxon>Metazoa</taxon>
        <taxon>Ecdysozoa</taxon>
        <taxon>Arthropoda</taxon>
        <taxon>Hexapoda</taxon>
        <taxon>Insecta</taxon>
        <taxon>Pterygota</taxon>
        <taxon>Neoptera</taxon>
        <taxon>Paraneoptera</taxon>
        <taxon>Hemiptera</taxon>
        <taxon>Auchenorrhyncha</taxon>
        <taxon>Membracoidea</taxon>
        <taxon>Cicadellidae</taxon>
        <taxon>Cicadellinae</taxon>
        <taxon>Proconiini</taxon>
        <taxon>Cuerna</taxon>
    </lineage>
</organism>
<feature type="non-terminal residue" evidence="2">
    <location>
        <position position="100"/>
    </location>
</feature>
<dbReference type="Gene3D" id="3.40.50.300">
    <property type="entry name" value="P-loop containing nucleotide triphosphate hydrolases"/>
    <property type="match status" value="1"/>
</dbReference>